<accession>A0A5C5UAA7</accession>
<dbReference type="RefSeq" id="WP_146384430.1">
    <property type="nucleotide sequence ID" value="NZ_VOHK01000001.1"/>
</dbReference>
<dbReference type="SUPFAM" id="SSF55785">
    <property type="entry name" value="PYP-like sensor domain (PAS domain)"/>
    <property type="match status" value="1"/>
</dbReference>
<dbReference type="SUPFAM" id="SSF141868">
    <property type="entry name" value="EAL domain-like"/>
    <property type="match status" value="1"/>
</dbReference>
<proteinExistence type="predicted"/>
<dbReference type="Pfam" id="PF00990">
    <property type="entry name" value="GGDEF"/>
    <property type="match status" value="1"/>
</dbReference>
<dbReference type="Pfam" id="PF00563">
    <property type="entry name" value="EAL"/>
    <property type="match status" value="1"/>
</dbReference>
<reference evidence="4 5" key="1">
    <citation type="journal article" date="2008" name="Int. J. Syst. Evol. Microbiol.">
        <title>Luteimonas marina sp. nov., isolated from seawater.</title>
        <authorList>
            <person name="Baik K.S."/>
            <person name="Park S.C."/>
            <person name="Kim M.S."/>
            <person name="Kim E.M."/>
            <person name="Park C."/>
            <person name="Chun J."/>
            <person name="Seong C.N."/>
        </authorList>
    </citation>
    <scope>NUCLEOTIDE SEQUENCE [LARGE SCALE GENOMIC DNA]</scope>
    <source>
        <strain evidence="4 5">FR1330</strain>
    </source>
</reference>
<dbReference type="CDD" id="cd01948">
    <property type="entry name" value="EAL"/>
    <property type="match status" value="1"/>
</dbReference>
<dbReference type="AlphaFoldDB" id="A0A5C5UAA7"/>
<dbReference type="CDD" id="cd00130">
    <property type="entry name" value="PAS"/>
    <property type="match status" value="1"/>
</dbReference>
<dbReference type="InterPro" id="IPR000014">
    <property type="entry name" value="PAS"/>
</dbReference>
<dbReference type="SUPFAM" id="SSF55073">
    <property type="entry name" value="Nucleotide cyclase"/>
    <property type="match status" value="1"/>
</dbReference>
<dbReference type="PROSITE" id="PS50883">
    <property type="entry name" value="EAL"/>
    <property type="match status" value="1"/>
</dbReference>
<dbReference type="InterPro" id="IPR043128">
    <property type="entry name" value="Rev_trsase/Diguanyl_cyclase"/>
</dbReference>
<dbReference type="SMART" id="SM00091">
    <property type="entry name" value="PAS"/>
    <property type="match status" value="1"/>
</dbReference>
<name>A0A5C5UAA7_9GAMM</name>
<dbReference type="Gene3D" id="3.30.70.270">
    <property type="match status" value="1"/>
</dbReference>
<dbReference type="PROSITE" id="PS50112">
    <property type="entry name" value="PAS"/>
    <property type="match status" value="1"/>
</dbReference>
<evidence type="ECO:0000259" key="2">
    <source>
        <dbReference type="PROSITE" id="PS50883"/>
    </source>
</evidence>
<dbReference type="InterPro" id="IPR011006">
    <property type="entry name" value="CheY-like_superfamily"/>
</dbReference>
<comment type="caution">
    <text evidence="4">The sequence shown here is derived from an EMBL/GenBank/DDBJ whole genome shotgun (WGS) entry which is preliminary data.</text>
</comment>
<dbReference type="GO" id="GO:0071111">
    <property type="term" value="F:cyclic-guanylate-specific phosphodiesterase activity"/>
    <property type="evidence" value="ECO:0007669"/>
    <property type="project" value="InterPro"/>
</dbReference>
<sequence>MSKKPDNALRLLIVDERVEDAEALVSGLRNAGIAVRPVRAATADELTTALSGPADLVLAALAAQSLPFEDTMQLVTGSGKDLPVIAIAERLEEAQYDAVLSAGARAVALRHRPQQVLSQVHNEWADLEARRAQRRLEARVRETERRCDALIESSRDPIAYVHEGMHIRANAAYLEMFGYDSFEDIEGMSLLDMVGPQHVEDFKQLLKSLAKGDPPPPRYELEARDLEGNAFPASMEFTQAQYEGETCLQLVLRRQEFDPELAQELEELRQRDQVTGLLNRPTFLRSLEDAVDDAGQNNGQHGLLMIAPDHYHRLLQDIGLDSADALLAAIGERLQAVLQDKALAGRAIGARFSEHTLAVLLRGSDYAGTSALAEQILAAFSADVFSIGTRSSVITASIGGVQIGEKIASVSQVLAKATQGVESSSDVGGNRFEVFDPAAMDRAEEEHVRAWVARLREALDNQRFVLHYQPIINLQGDTGATYEALMRLDPGDGQLILPGNFMQIAEEHALLGEIDRAVLGQAIAVIGQRIQASRPTTLLVKVSQAALDDPGLAAFIGEQLAAHGVPGEYLVLQLPEAKVFTHLKATQAFAEAIGRYDSRLALEQFGVGLDSFQLLAHLKPNMLKIDRSFIEDLPRNEENQTRVRDIAKRARELGIRTIAEYVQDAASMSILFSSGVDYVEGHFLATSSPVMNYDFE</sequence>
<dbReference type="NCBIfam" id="TIGR00254">
    <property type="entry name" value="GGDEF"/>
    <property type="match status" value="1"/>
</dbReference>
<dbReference type="Gene3D" id="3.20.20.450">
    <property type="entry name" value="EAL domain"/>
    <property type="match status" value="1"/>
</dbReference>
<dbReference type="InterPro" id="IPR000160">
    <property type="entry name" value="GGDEF_dom"/>
</dbReference>
<dbReference type="PROSITE" id="PS50887">
    <property type="entry name" value="GGDEF"/>
    <property type="match status" value="1"/>
</dbReference>
<feature type="domain" description="EAL" evidence="2">
    <location>
        <begin position="448"/>
        <end position="696"/>
    </location>
</feature>
<evidence type="ECO:0000259" key="3">
    <source>
        <dbReference type="PROSITE" id="PS50887"/>
    </source>
</evidence>
<dbReference type="SUPFAM" id="SSF52172">
    <property type="entry name" value="CheY-like"/>
    <property type="match status" value="1"/>
</dbReference>
<dbReference type="InterPro" id="IPR029787">
    <property type="entry name" value="Nucleotide_cyclase"/>
</dbReference>
<keyword evidence="5" id="KW-1185">Reference proteome</keyword>
<dbReference type="InterPro" id="IPR050706">
    <property type="entry name" value="Cyclic-di-GMP_PDE-like"/>
</dbReference>
<evidence type="ECO:0000313" key="4">
    <source>
        <dbReference type="EMBL" id="TWT23331.1"/>
    </source>
</evidence>
<feature type="domain" description="PAS" evidence="1">
    <location>
        <begin position="163"/>
        <end position="213"/>
    </location>
</feature>
<dbReference type="SMART" id="SM00052">
    <property type="entry name" value="EAL"/>
    <property type="match status" value="1"/>
</dbReference>
<dbReference type="InterPro" id="IPR035919">
    <property type="entry name" value="EAL_sf"/>
</dbReference>
<evidence type="ECO:0000313" key="5">
    <source>
        <dbReference type="Proteomes" id="UP000319980"/>
    </source>
</evidence>
<organism evidence="4 5">
    <name type="scientific">Luteimonas marina</name>
    <dbReference type="NCBI Taxonomy" id="488485"/>
    <lineage>
        <taxon>Bacteria</taxon>
        <taxon>Pseudomonadati</taxon>
        <taxon>Pseudomonadota</taxon>
        <taxon>Gammaproteobacteria</taxon>
        <taxon>Lysobacterales</taxon>
        <taxon>Lysobacteraceae</taxon>
        <taxon>Luteimonas</taxon>
    </lineage>
</organism>
<dbReference type="PANTHER" id="PTHR33121">
    <property type="entry name" value="CYCLIC DI-GMP PHOSPHODIESTERASE PDEF"/>
    <property type="match status" value="1"/>
</dbReference>
<dbReference type="SMART" id="SM00267">
    <property type="entry name" value="GGDEF"/>
    <property type="match status" value="1"/>
</dbReference>
<protein>
    <submittedName>
        <fullName evidence="4">EAL domain-containing protein</fullName>
    </submittedName>
</protein>
<dbReference type="PANTHER" id="PTHR33121:SF79">
    <property type="entry name" value="CYCLIC DI-GMP PHOSPHODIESTERASE PDED-RELATED"/>
    <property type="match status" value="1"/>
</dbReference>
<dbReference type="Gene3D" id="3.30.450.20">
    <property type="entry name" value="PAS domain"/>
    <property type="match status" value="1"/>
</dbReference>
<feature type="domain" description="GGDEF" evidence="3">
    <location>
        <begin position="299"/>
        <end position="437"/>
    </location>
</feature>
<dbReference type="CDD" id="cd01949">
    <property type="entry name" value="GGDEF"/>
    <property type="match status" value="1"/>
</dbReference>
<dbReference type="EMBL" id="VOHK01000001">
    <property type="protein sequence ID" value="TWT23331.1"/>
    <property type="molecule type" value="Genomic_DNA"/>
</dbReference>
<dbReference type="Proteomes" id="UP000319980">
    <property type="component" value="Unassembled WGS sequence"/>
</dbReference>
<gene>
    <name evidence="4" type="ORF">FQY83_01390</name>
</gene>
<dbReference type="OrthoDB" id="7052318at2"/>
<dbReference type="NCBIfam" id="TIGR00229">
    <property type="entry name" value="sensory_box"/>
    <property type="match status" value="1"/>
</dbReference>
<evidence type="ECO:0000259" key="1">
    <source>
        <dbReference type="PROSITE" id="PS50112"/>
    </source>
</evidence>
<dbReference type="InterPro" id="IPR035965">
    <property type="entry name" value="PAS-like_dom_sf"/>
</dbReference>
<dbReference type="InterPro" id="IPR001633">
    <property type="entry name" value="EAL_dom"/>
</dbReference>
<dbReference type="Pfam" id="PF13426">
    <property type="entry name" value="PAS_9"/>
    <property type="match status" value="1"/>
</dbReference>